<feature type="compositionally biased region" description="Low complexity" evidence="5">
    <location>
        <begin position="57"/>
        <end position="68"/>
    </location>
</feature>
<dbReference type="SMART" id="SM01086">
    <property type="entry name" value="ClpB_D2-small"/>
    <property type="match status" value="1"/>
</dbReference>
<dbReference type="AlphaFoldDB" id="A0AAN8ZVZ0"/>
<dbReference type="SMART" id="SM00382">
    <property type="entry name" value="AAA"/>
    <property type="match status" value="1"/>
</dbReference>
<gene>
    <name evidence="7" type="ORF">SK128_016071</name>
</gene>
<dbReference type="Gene3D" id="1.10.8.60">
    <property type="match status" value="1"/>
</dbReference>
<name>A0AAN8ZVZ0_HALRR</name>
<dbReference type="InterPro" id="IPR050052">
    <property type="entry name" value="ATP-dep_Clp_protease_ClpX"/>
</dbReference>
<dbReference type="InterPro" id="IPR019489">
    <property type="entry name" value="Clp_ATPase_C"/>
</dbReference>
<dbReference type="EMBL" id="JAXCGZ010020770">
    <property type="protein sequence ID" value="KAK7065499.1"/>
    <property type="molecule type" value="Genomic_DNA"/>
</dbReference>
<dbReference type="InterPro" id="IPR003959">
    <property type="entry name" value="ATPase_AAA_core"/>
</dbReference>
<dbReference type="GO" id="GO:0016887">
    <property type="term" value="F:ATP hydrolysis activity"/>
    <property type="evidence" value="ECO:0007669"/>
    <property type="project" value="InterPro"/>
</dbReference>
<dbReference type="Gene3D" id="3.40.50.300">
    <property type="entry name" value="P-loop containing nucleotide triphosphate hydrolases"/>
    <property type="match status" value="1"/>
</dbReference>
<dbReference type="InterPro" id="IPR059188">
    <property type="entry name" value="Znf_CLPX-like"/>
</dbReference>
<sequence length="609" mass="66704">MSGVRWGAKSLRYILSVKNTKVISRYGVVCFRVEHNPGSTSLTHIRPMVTTSRRYQSSSSAGGPPSDGSGSGDEGSGNDKDAQKKKDNQMLCPKCGDPCTHVETFVSSTRFVKCEKCHHFFVVLSEADSKRKQKEKREDPKNSFNRKPPPPPKKIYEYLDNHVVGQERAKKVLSVAVYNHYKRIFHNIPQIKPEPLQVDTASIPQGLTNRDLLHIAGISQGHALGVTGFQNHEQQQQQQMDQQNAPKRPVSNNSHGSDILDATTHNLRLEKSNILLLGPTGSGKTLLAQTIAQCLDVPFAICDCTTLTQAGYVGEDIESVIAKLLQDANYNVDKAQCGIVFLDEVDKIGAVPGIHQLRDVGGEGVQQGMLKMLEGTVVNVPERNSPRKLRGETVQVDTTNILFVASGAFNGLDRVVSRRSNEKYLGFGIGGQSAGRRAVSQADVAHQTAVTDVEEDNQEKDALLGKVEARDLIEFGMIPEFVGRFPVIVPFHSLTTSMLVKILTEPKNALVPQFQMLFGMDKVELGFTSDALEAISHLAMERKTGARGLRAIMENLLLDSMFEIPGSDIVSVHVTAEAVKGEGAPIFIHGQPIPSEEDQEEEQALAQAK</sequence>
<dbReference type="InterPro" id="IPR003593">
    <property type="entry name" value="AAA+_ATPase"/>
</dbReference>
<dbReference type="FunFam" id="3.40.50.300:FF:000378">
    <property type="entry name" value="ATP-dependent Clp protease ATP-binding subunit clpX-like, mitochondrial"/>
    <property type="match status" value="1"/>
</dbReference>
<dbReference type="Pfam" id="PF07724">
    <property type="entry name" value="AAA_2"/>
    <property type="match status" value="1"/>
</dbReference>
<comment type="caution">
    <text evidence="7">The sequence shown here is derived from an EMBL/GenBank/DDBJ whole genome shotgun (WGS) entry which is preliminary data.</text>
</comment>
<dbReference type="GO" id="GO:0046983">
    <property type="term" value="F:protein dimerization activity"/>
    <property type="evidence" value="ECO:0007669"/>
    <property type="project" value="InterPro"/>
</dbReference>
<evidence type="ECO:0000259" key="6">
    <source>
        <dbReference type="PROSITE" id="PS51902"/>
    </source>
</evidence>
<feature type="domain" description="ClpX-type ZB" evidence="6">
    <location>
        <begin position="80"/>
        <end position="133"/>
    </location>
</feature>
<dbReference type="SUPFAM" id="SSF52540">
    <property type="entry name" value="P-loop containing nucleoside triphosphate hydrolases"/>
    <property type="match status" value="1"/>
</dbReference>
<feature type="compositionally biased region" description="Low complexity" evidence="5">
    <location>
        <begin position="234"/>
        <end position="243"/>
    </location>
</feature>
<dbReference type="FunFam" id="1.10.8.60:FF:000002">
    <property type="entry name" value="ATP-dependent Clp protease ATP-binding subunit ClpX"/>
    <property type="match status" value="1"/>
</dbReference>
<dbReference type="NCBIfam" id="NF003745">
    <property type="entry name" value="PRK05342.1"/>
    <property type="match status" value="1"/>
</dbReference>
<dbReference type="InterPro" id="IPR027417">
    <property type="entry name" value="P-loop_NTPase"/>
</dbReference>
<feature type="compositionally biased region" description="Polar residues" evidence="5">
    <location>
        <begin position="41"/>
        <end position="56"/>
    </location>
</feature>
<dbReference type="GO" id="GO:0008270">
    <property type="term" value="F:zinc ion binding"/>
    <property type="evidence" value="ECO:0007669"/>
    <property type="project" value="InterPro"/>
</dbReference>
<evidence type="ECO:0000256" key="1">
    <source>
        <dbReference type="ARBA" id="ARBA00022723"/>
    </source>
</evidence>
<evidence type="ECO:0000313" key="7">
    <source>
        <dbReference type="EMBL" id="KAK7065499.1"/>
    </source>
</evidence>
<evidence type="ECO:0000256" key="5">
    <source>
        <dbReference type="SAM" id="MobiDB-lite"/>
    </source>
</evidence>
<evidence type="ECO:0000256" key="3">
    <source>
        <dbReference type="ARBA" id="ARBA00022833"/>
    </source>
</evidence>
<dbReference type="PANTHER" id="PTHR48102">
    <property type="entry name" value="ATP-DEPENDENT CLP PROTEASE ATP-BINDING SUBUNIT CLPX-LIKE, MITOCHONDRIAL-RELATED"/>
    <property type="match status" value="1"/>
</dbReference>
<dbReference type="PROSITE" id="PS51902">
    <property type="entry name" value="CLPX_ZB"/>
    <property type="match status" value="1"/>
</dbReference>
<dbReference type="GO" id="GO:0005759">
    <property type="term" value="C:mitochondrial matrix"/>
    <property type="evidence" value="ECO:0007669"/>
    <property type="project" value="TreeGrafter"/>
</dbReference>
<evidence type="ECO:0000256" key="2">
    <source>
        <dbReference type="ARBA" id="ARBA00022741"/>
    </source>
</evidence>
<dbReference type="PANTHER" id="PTHR48102:SF7">
    <property type="entry name" value="ATP-DEPENDENT CLP PROTEASE ATP-BINDING SUBUNIT CLPX-LIKE, MITOCHONDRIAL"/>
    <property type="match status" value="1"/>
</dbReference>
<dbReference type="CDD" id="cd19497">
    <property type="entry name" value="RecA-like_ClpX"/>
    <property type="match status" value="1"/>
</dbReference>
<feature type="region of interest" description="Disordered" evidence="5">
    <location>
        <begin position="41"/>
        <end position="85"/>
    </location>
</feature>
<evidence type="ECO:0000313" key="8">
    <source>
        <dbReference type="Proteomes" id="UP001381693"/>
    </source>
</evidence>
<feature type="compositionally biased region" description="Basic and acidic residues" evidence="5">
    <location>
        <begin position="128"/>
        <end position="141"/>
    </location>
</feature>
<protein>
    <recommendedName>
        <fullName evidence="6">ClpX-type ZB domain-containing protein</fullName>
    </recommendedName>
</protein>
<dbReference type="GO" id="GO:0051603">
    <property type="term" value="P:proteolysis involved in protein catabolic process"/>
    <property type="evidence" value="ECO:0007669"/>
    <property type="project" value="TreeGrafter"/>
</dbReference>
<dbReference type="Pfam" id="PF26040">
    <property type="entry name" value="Zn_ribbon_CLPX_N"/>
    <property type="match status" value="1"/>
</dbReference>
<organism evidence="7 8">
    <name type="scientific">Halocaridina rubra</name>
    <name type="common">Hawaiian red shrimp</name>
    <dbReference type="NCBI Taxonomy" id="373956"/>
    <lineage>
        <taxon>Eukaryota</taxon>
        <taxon>Metazoa</taxon>
        <taxon>Ecdysozoa</taxon>
        <taxon>Arthropoda</taxon>
        <taxon>Crustacea</taxon>
        <taxon>Multicrustacea</taxon>
        <taxon>Malacostraca</taxon>
        <taxon>Eumalacostraca</taxon>
        <taxon>Eucarida</taxon>
        <taxon>Decapoda</taxon>
        <taxon>Pleocyemata</taxon>
        <taxon>Caridea</taxon>
        <taxon>Atyoidea</taxon>
        <taxon>Atyidae</taxon>
        <taxon>Halocaridina</taxon>
    </lineage>
</organism>
<accession>A0AAN8ZVZ0</accession>
<dbReference type="GO" id="GO:0005524">
    <property type="term" value="F:ATP binding"/>
    <property type="evidence" value="ECO:0007669"/>
    <property type="project" value="UniProtKB-KW"/>
</dbReference>
<keyword evidence="1" id="KW-0479">Metal-binding</keyword>
<dbReference type="Pfam" id="PF10431">
    <property type="entry name" value="ClpB_D2-small"/>
    <property type="match status" value="1"/>
</dbReference>
<dbReference type="InterPro" id="IPR059067">
    <property type="entry name" value="Znf_ribbon_CLPX-like"/>
</dbReference>
<keyword evidence="3" id="KW-0862">Zinc</keyword>
<keyword evidence="8" id="KW-1185">Reference proteome</keyword>
<keyword evidence="4" id="KW-0067">ATP-binding</keyword>
<proteinExistence type="predicted"/>
<evidence type="ECO:0000256" key="4">
    <source>
        <dbReference type="ARBA" id="ARBA00022840"/>
    </source>
</evidence>
<feature type="region of interest" description="Disordered" evidence="5">
    <location>
        <begin position="231"/>
        <end position="259"/>
    </location>
</feature>
<keyword evidence="2" id="KW-0547">Nucleotide-binding</keyword>
<reference evidence="7 8" key="1">
    <citation type="submission" date="2023-11" db="EMBL/GenBank/DDBJ databases">
        <title>Halocaridina rubra genome assembly.</title>
        <authorList>
            <person name="Smith C."/>
        </authorList>
    </citation>
    <scope>NUCLEOTIDE SEQUENCE [LARGE SCALE GENOMIC DNA]</scope>
    <source>
        <strain evidence="7">EP-1</strain>
        <tissue evidence="7">Whole</tissue>
    </source>
</reference>
<feature type="region of interest" description="Disordered" evidence="5">
    <location>
        <begin position="128"/>
        <end position="153"/>
    </location>
</feature>
<dbReference type="Proteomes" id="UP001381693">
    <property type="component" value="Unassembled WGS sequence"/>
</dbReference>